<dbReference type="InterPro" id="IPR050229">
    <property type="entry name" value="GlpE_sulfurtransferase"/>
</dbReference>
<dbReference type="PROSITE" id="PS50206">
    <property type="entry name" value="RHODANESE_3"/>
    <property type="match status" value="2"/>
</dbReference>
<feature type="domain" description="Rhodanese" evidence="1">
    <location>
        <begin position="178"/>
        <end position="274"/>
    </location>
</feature>
<dbReference type="Gene3D" id="3.40.250.10">
    <property type="entry name" value="Rhodanese-like domain"/>
    <property type="match status" value="2"/>
</dbReference>
<sequence length="275" mass="31808">MWEYLIMKLIWVILLTVISASVLAEDSFPGRKLYPSVPFIELDDLYKQINDVVIIDARSKYEYETLKIKSAVSIPLALSTKRFQKRMMTIRQENPEKKLVFYCNGHKCMKSYKAAKRSISYLGLNNIFAYDAGVFEWAKKYPAESLLLGEVLVSPDKLISKSAFTEHLLPGEAFIKNANSEVTILDIRDRIERDGFYIFSGEENSISLDKREKSKLDKLIASVKKSNKTLFVYDMVGKQVRWFQYYLESKGIKKYYFMKGGADAFFDIPLNKLID</sequence>
<dbReference type="Proteomes" id="UP000254266">
    <property type="component" value="Unassembled WGS sequence"/>
</dbReference>
<dbReference type="SMART" id="SM00450">
    <property type="entry name" value="RHOD"/>
    <property type="match status" value="2"/>
</dbReference>
<reference evidence="2 3" key="1">
    <citation type="journal article" date="2018" name="ISME J.">
        <title>Endosymbiont genomes yield clues of tubeworm success.</title>
        <authorList>
            <person name="Li Y."/>
            <person name="Liles M.R."/>
            <person name="Halanych K.M."/>
        </authorList>
    </citation>
    <scope>NUCLEOTIDE SEQUENCE [LARGE SCALE GENOMIC DNA]</scope>
    <source>
        <strain evidence="2">A1464</strain>
    </source>
</reference>
<organism evidence="2 3">
    <name type="scientific">endosymbiont of Galathealinum brachiosum</name>
    <dbReference type="NCBI Taxonomy" id="2200906"/>
    <lineage>
        <taxon>Bacteria</taxon>
        <taxon>Pseudomonadati</taxon>
        <taxon>Pseudomonadota</taxon>
        <taxon>Gammaproteobacteria</taxon>
        <taxon>sulfur-oxidizing symbionts</taxon>
    </lineage>
</organism>
<accession>A0A370DCX4</accession>
<dbReference type="CDD" id="cd00158">
    <property type="entry name" value="RHOD"/>
    <property type="match status" value="1"/>
</dbReference>
<gene>
    <name evidence="2" type="ORF">DIZ80_10655</name>
</gene>
<dbReference type="InterPro" id="IPR001763">
    <property type="entry name" value="Rhodanese-like_dom"/>
</dbReference>
<dbReference type="AlphaFoldDB" id="A0A370DCX4"/>
<evidence type="ECO:0000259" key="1">
    <source>
        <dbReference type="PROSITE" id="PS50206"/>
    </source>
</evidence>
<proteinExistence type="predicted"/>
<dbReference type="GO" id="GO:0016740">
    <property type="term" value="F:transferase activity"/>
    <property type="evidence" value="ECO:0007669"/>
    <property type="project" value="UniProtKB-KW"/>
</dbReference>
<name>A0A370DCX4_9GAMM</name>
<dbReference type="PANTHER" id="PTHR43031">
    <property type="entry name" value="FAD-DEPENDENT OXIDOREDUCTASE"/>
    <property type="match status" value="1"/>
</dbReference>
<dbReference type="InterPro" id="IPR036873">
    <property type="entry name" value="Rhodanese-like_dom_sf"/>
</dbReference>
<evidence type="ECO:0000313" key="3">
    <source>
        <dbReference type="Proteomes" id="UP000254266"/>
    </source>
</evidence>
<keyword evidence="3" id="KW-1185">Reference proteome</keyword>
<dbReference type="SUPFAM" id="SSF52821">
    <property type="entry name" value="Rhodanese/Cell cycle control phosphatase"/>
    <property type="match status" value="2"/>
</dbReference>
<comment type="caution">
    <text evidence="2">The sequence shown here is derived from an EMBL/GenBank/DDBJ whole genome shotgun (WGS) entry which is preliminary data.</text>
</comment>
<feature type="domain" description="Rhodanese" evidence="1">
    <location>
        <begin position="48"/>
        <end position="146"/>
    </location>
</feature>
<dbReference type="PANTHER" id="PTHR43031:SF16">
    <property type="entry name" value="OXIDOREDUCTASE"/>
    <property type="match status" value="1"/>
</dbReference>
<protein>
    <submittedName>
        <fullName evidence="2">Sulfurtransferase</fullName>
    </submittedName>
</protein>
<dbReference type="EMBL" id="QFXC01000011">
    <property type="protein sequence ID" value="RDH82731.1"/>
    <property type="molecule type" value="Genomic_DNA"/>
</dbReference>
<evidence type="ECO:0000313" key="2">
    <source>
        <dbReference type="EMBL" id="RDH82731.1"/>
    </source>
</evidence>
<dbReference type="Pfam" id="PF00581">
    <property type="entry name" value="Rhodanese"/>
    <property type="match status" value="2"/>
</dbReference>